<dbReference type="AlphaFoldDB" id="A0A0A2JA82"/>
<keyword evidence="2" id="KW-1185">Reference proteome</keyword>
<proteinExistence type="predicted"/>
<name>A0A0A2JA82_PENEN</name>
<dbReference type="PhylomeDB" id="A0A0A2JA82"/>
<dbReference type="OrthoDB" id="5275938at2759"/>
<organism evidence="1 2">
    <name type="scientific">Penicillium expansum</name>
    <name type="common">Blue mold rot fungus</name>
    <dbReference type="NCBI Taxonomy" id="27334"/>
    <lineage>
        <taxon>Eukaryota</taxon>
        <taxon>Fungi</taxon>
        <taxon>Dikarya</taxon>
        <taxon>Ascomycota</taxon>
        <taxon>Pezizomycotina</taxon>
        <taxon>Eurotiomycetes</taxon>
        <taxon>Eurotiomycetidae</taxon>
        <taxon>Eurotiales</taxon>
        <taxon>Aspergillaceae</taxon>
        <taxon>Penicillium</taxon>
    </lineage>
</organism>
<dbReference type="RefSeq" id="XP_016596541.1">
    <property type="nucleotide sequence ID" value="XM_016739847.1"/>
</dbReference>
<evidence type="ECO:0000313" key="1">
    <source>
        <dbReference type="EMBL" id="KGO54034.1"/>
    </source>
</evidence>
<evidence type="ECO:0000313" key="2">
    <source>
        <dbReference type="Proteomes" id="UP000030143"/>
    </source>
</evidence>
<comment type="caution">
    <text evidence="1">The sequence shown here is derived from an EMBL/GenBank/DDBJ whole genome shotgun (WGS) entry which is preliminary data.</text>
</comment>
<gene>
    <name evidence="1" type="ORF">PEX2_025720</name>
</gene>
<dbReference type="HOGENOM" id="CLU_054243_5_0_1"/>
<dbReference type="EMBL" id="JQFZ01000238">
    <property type="protein sequence ID" value="KGO54034.1"/>
    <property type="molecule type" value="Genomic_DNA"/>
</dbReference>
<dbReference type="Proteomes" id="UP000030143">
    <property type="component" value="Unassembled WGS sequence"/>
</dbReference>
<dbReference type="GeneID" id="27675266"/>
<evidence type="ECO:0008006" key="3">
    <source>
        <dbReference type="Google" id="ProtNLM"/>
    </source>
</evidence>
<dbReference type="STRING" id="27334.A0A0A2JA82"/>
<dbReference type="VEuPathDB" id="FungiDB:PEXP_012890"/>
<dbReference type="SUPFAM" id="SSF54695">
    <property type="entry name" value="POZ domain"/>
    <property type="match status" value="1"/>
</dbReference>
<dbReference type="Gene3D" id="3.30.710.10">
    <property type="entry name" value="Potassium Channel Kv1.1, Chain A"/>
    <property type="match status" value="1"/>
</dbReference>
<reference evidence="1 2" key="1">
    <citation type="journal article" date="2015" name="Mol. Plant Microbe Interact.">
        <title>Genome, transcriptome, and functional analyses of Penicillium expansum provide new insights into secondary metabolism and pathogenicity.</title>
        <authorList>
            <person name="Ballester A.R."/>
            <person name="Marcet-Houben M."/>
            <person name="Levin E."/>
            <person name="Sela N."/>
            <person name="Selma-Lazaro C."/>
            <person name="Carmona L."/>
            <person name="Wisniewski M."/>
            <person name="Droby S."/>
            <person name="Gonzalez-Candelas L."/>
            <person name="Gabaldon T."/>
        </authorList>
    </citation>
    <scope>NUCLEOTIDE SEQUENCE [LARGE SCALE GENOMIC DNA]</scope>
    <source>
        <strain evidence="1 2">MD-8</strain>
    </source>
</reference>
<dbReference type="InterPro" id="IPR011333">
    <property type="entry name" value="SKP1/BTB/POZ_sf"/>
</dbReference>
<sequence length="190" mass="20953">MAEISDHNISPVVDISAAGDIILVVGPEKLTLRVESLILKAASKPFSVMLGPNWKEGRHMLADIPVEILLPEDDPVAMKYICAITHHQNKMVPKSMAVHDILGVAITADKYDLTDTLTFASGTWLQPHNKKPVELMVLAAAAFLFQDVQAFKAITKALVLNYHGSYLTLLSEGVESAMSWRVLCKHLRLR</sequence>
<protein>
    <recommendedName>
        <fullName evidence="3">BTB domain-containing protein</fullName>
    </recommendedName>
</protein>
<accession>A0A0A2JA82</accession>